<dbReference type="AlphaFoldDB" id="A0A502GH31"/>
<proteinExistence type="predicted"/>
<organism evidence="1 2">
    <name type="scientific">Ewingella americana</name>
    <dbReference type="NCBI Taxonomy" id="41202"/>
    <lineage>
        <taxon>Bacteria</taxon>
        <taxon>Pseudomonadati</taxon>
        <taxon>Pseudomonadota</taxon>
        <taxon>Gammaproteobacteria</taxon>
        <taxon>Enterobacterales</taxon>
        <taxon>Yersiniaceae</taxon>
        <taxon>Ewingella</taxon>
    </lineage>
</organism>
<dbReference type="Proteomes" id="UP000317663">
    <property type="component" value="Unassembled WGS sequence"/>
</dbReference>
<comment type="caution">
    <text evidence="1">The sequence shown here is derived from an EMBL/GenBank/DDBJ whole genome shotgun (WGS) entry which is preliminary data.</text>
</comment>
<dbReference type="EMBL" id="RCZD01000008">
    <property type="protein sequence ID" value="TPG60033.1"/>
    <property type="molecule type" value="Genomic_DNA"/>
</dbReference>
<evidence type="ECO:0000313" key="1">
    <source>
        <dbReference type="EMBL" id="TPG60033.1"/>
    </source>
</evidence>
<sequence>MTLVYNDFQNALNSLIAANKSLRAGLITLAVVRGSEKSRAAFLRDYGTVRANAGQRAGKTIWTLSEAKADWIIIRPDVIDDVYECEATFMTATNKAEYQKVLDTIANGKFSTVVIDEPWVIEHNRLDKFFNNLYKAMSKSKLPESRMQLIILG</sequence>
<name>A0A502GH31_9GAMM</name>
<reference evidence="1 2" key="1">
    <citation type="journal article" date="2019" name="Environ. Microbiol.">
        <title>Species interactions and distinct microbial communities in high Arctic permafrost affected cryosols are associated with the CH4 and CO2 gas fluxes.</title>
        <authorList>
            <person name="Altshuler I."/>
            <person name="Hamel J."/>
            <person name="Turney S."/>
            <person name="Magnuson E."/>
            <person name="Levesque R."/>
            <person name="Greer C."/>
            <person name="Whyte L.G."/>
        </authorList>
    </citation>
    <scope>NUCLEOTIDE SEQUENCE [LARGE SCALE GENOMIC DNA]</scope>
    <source>
        <strain evidence="1 2">E4</strain>
    </source>
</reference>
<gene>
    <name evidence="1" type="ORF">EAH77_15815</name>
</gene>
<keyword evidence="2" id="KW-1185">Reference proteome</keyword>
<accession>A0A502GH31</accession>
<dbReference type="RefSeq" id="WP_140473761.1">
    <property type="nucleotide sequence ID" value="NZ_RCZD01000008.1"/>
</dbReference>
<evidence type="ECO:0000313" key="2">
    <source>
        <dbReference type="Proteomes" id="UP000317663"/>
    </source>
</evidence>
<protein>
    <submittedName>
        <fullName evidence="1">Uncharacterized protein</fullName>
    </submittedName>
</protein>